<name>A0A4V3S9C6_OPIFE</name>
<reference evidence="1 2" key="1">
    <citation type="journal article" date="2019" name="BMC Genomics">
        <title>New insights from Opisthorchis felineus genome: update on genomics of the epidemiologically important liver flukes.</title>
        <authorList>
            <person name="Ershov N.I."/>
            <person name="Mordvinov V.A."/>
            <person name="Prokhortchouk E.B."/>
            <person name="Pakharukova M.Y."/>
            <person name="Gunbin K.V."/>
            <person name="Ustyantsev K."/>
            <person name="Genaev M.A."/>
            <person name="Blinov A.G."/>
            <person name="Mazur A."/>
            <person name="Boulygina E."/>
            <person name="Tsygankova S."/>
            <person name="Khrameeva E."/>
            <person name="Chekanov N."/>
            <person name="Fan G."/>
            <person name="Xiao A."/>
            <person name="Zhang H."/>
            <person name="Xu X."/>
            <person name="Yang H."/>
            <person name="Solovyev V."/>
            <person name="Lee S.M."/>
            <person name="Liu X."/>
            <person name="Afonnikov D.A."/>
            <person name="Skryabin K.G."/>
        </authorList>
    </citation>
    <scope>NUCLEOTIDE SEQUENCE [LARGE SCALE GENOMIC DNA]</scope>
    <source>
        <strain evidence="1">AK-0245</strain>
        <tissue evidence="1">Whole organism</tissue>
    </source>
</reference>
<proteinExistence type="predicted"/>
<accession>A0A4V3S9C6</accession>
<dbReference type="PANTHER" id="PTHR47331:SF1">
    <property type="entry name" value="GAG-LIKE PROTEIN"/>
    <property type="match status" value="1"/>
</dbReference>
<sequence>MDSTTVLRYVRNTVTRYSTPVANRISTIHQLSSPDDWRHITSDEELVMLLTEAERVTNRRSIVPNRANYFDNPALTPKDLLIPNNKVYGVVPKNIPEMYAKGWQQANYLIQVFWKRCVKGYIPLLQERT</sequence>
<protein>
    <submittedName>
        <fullName evidence="1">Uncharacterized protein</fullName>
    </submittedName>
</protein>
<comment type="caution">
    <text evidence="1">The sequence shown here is derived from an EMBL/GenBank/DDBJ whole genome shotgun (WGS) entry which is preliminary data.</text>
</comment>
<dbReference type="PANTHER" id="PTHR47331">
    <property type="entry name" value="PHD-TYPE DOMAIN-CONTAINING PROTEIN"/>
    <property type="match status" value="1"/>
</dbReference>
<dbReference type="Proteomes" id="UP000308267">
    <property type="component" value="Unassembled WGS sequence"/>
</dbReference>
<dbReference type="STRING" id="147828.A0A4V3S9C6"/>
<keyword evidence="2" id="KW-1185">Reference proteome</keyword>
<evidence type="ECO:0000313" key="2">
    <source>
        <dbReference type="Proteomes" id="UP000308267"/>
    </source>
</evidence>
<dbReference type="EMBL" id="SJOL01012517">
    <property type="protein sequence ID" value="TGZ44644.1"/>
    <property type="molecule type" value="Genomic_DNA"/>
</dbReference>
<dbReference type="OrthoDB" id="10050666at2759"/>
<evidence type="ECO:0000313" key="1">
    <source>
        <dbReference type="EMBL" id="TGZ44644.1"/>
    </source>
</evidence>
<gene>
    <name evidence="1" type="ORF">CRM22_011207</name>
</gene>
<dbReference type="AlphaFoldDB" id="A0A4V3S9C6"/>
<organism evidence="1 2">
    <name type="scientific">Opisthorchis felineus</name>
    <dbReference type="NCBI Taxonomy" id="147828"/>
    <lineage>
        <taxon>Eukaryota</taxon>
        <taxon>Metazoa</taxon>
        <taxon>Spiralia</taxon>
        <taxon>Lophotrochozoa</taxon>
        <taxon>Platyhelminthes</taxon>
        <taxon>Trematoda</taxon>
        <taxon>Digenea</taxon>
        <taxon>Opisthorchiida</taxon>
        <taxon>Opisthorchiata</taxon>
        <taxon>Opisthorchiidae</taxon>
        <taxon>Opisthorchis</taxon>
    </lineage>
</organism>